<keyword evidence="1" id="KW-0808">Transferase</keyword>
<dbReference type="AlphaFoldDB" id="A0A5A7R491"/>
<protein>
    <submittedName>
        <fullName evidence="1">RNA-directed DNA polymerase (Reversetranscriptase)-related family protein</fullName>
    </submittedName>
</protein>
<organism evidence="1 2">
    <name type="scientific">Striga asiatica</name>
    <name type="common">Asiatic witchweed</name>
    <name type="synonym">Buchnera asiatica</name>
    <dbReference type="NCBI Taxonomy" id="4170"/>
    <lineage>
        <taxon>Eukaryota</taxon>
        <taxon>Viridiplantae</taxon>
        <taxon>Streptophyta</taxon>
        <taxon>Embryophyta</taxon>
        <taxon>Tracheophyta</taxon>
        <taxon>Spermatophyta</taxon>
        <taxon>Magnoliopsida</taxon>
        <taxon>eudicotyledons</taxon>
        <taxon>Gunneridae</taxon>
        <taxon>Pentapetalae</taxon>
        <taxon>asterids</taxon>
        <taxon>lamiids</taxon>
        <taxon>Lamiales</taxon>
        <taxon>Orobanchaceae</taxon>
        <taxon>Buchnereae</taxon>
        <taxon>Striga</taxon>
    </lineage>
</organism>
<evidence type="ECO:0000313" key="1">
    <source>
        <dbReference type="EMBL" id="GER51111.1"/>
    </source>
</evidence>
<dbReference type="Proteomes" id="UP000325081">
    <property type="component" value="Unassembled WGS sequence"/>
</dbReference>
<evidence type="ECO:0000313" key="2">
    <source>
        <dbReference type="Proteomes" id="UP000325081"/>
    </source>
</evidence>
<sequence length="126" mass="14519">MALLQWNRGQNVNSRKKISQIKEKLEQMGRVDKICHCCGDADESLEHLLFNCEKAKMYCETSYVPAGHSSSIRGSDIKTSNLSEIINQILPQKQNYDTNQRIRIAFHNICFAFISSIRLKIFLPEK</sequence>
<keyword evidence="1" id="KW-0548">Nucleotidyltransferase</keyword>
<dbReference type="GO" id="GO:0003964">
    <property type="term" value="F:RNA-directed DNA polymerase activity"/>
    <property type="evidence" value="ECO:0007669"/>
    <property type="project" value="UniProtKB-KW"/>
</dbReference>
<reference evidence="2" key="1">
    <citation type="journal article" date="2019" name="Curr. Biol.">
        <title>Genome Sequence of Striga asiatica Provides Insight into the Evolution of Plant Parasitism.</title>
        <authorList>
            <person name="Yoshida S."/>
            <person name="Kim S."/>
            <person name="Wafula E.K."/>
            <person name="Tanskanen J."/>
            <person name="Kim Y.M."/>
            <person name="Honaas L."/>
            <person name="Yang Z."/>
            <person name="Spallek T."/>
            <person name="Conn C.E."/>
            <person name="Ichihashi Y."/>
            <person name="Cheong K."/>
            <person name="Cui S."/>
            <person name="Der J.P."/>
            <person name="Gundlach H."/>
            <person name="Jiao Y."/>
            <person name="Hori C."/>
            <person name="Ishida J.K."/>
            <person name="Kasahara H."/>
            <person name="Kiba T."/>
            <person name="Kim M.S."/>
            <person name="Koo N."/>
            <person name="Laohavisit A."/>
            <person name="Lee Y.H."/>
            <person name="Lumba S."/>
            <person name="McCourt P."/>
            <person name="Mortimer J.C."/>
            <person name="Mutuku J.M."/>
            <person name="Nomura T."/>
            <person name="Sasaki-Sekimoto Y."/>
            <person name="Seto Y."/>
            <person name="Wang Y."/>
            <person name="Wakatake T."/>
            <person name="Sakakibara H."/>
            <person name="Demura T."/>
            <person name="Yamaguchi S."/>
            <person name="Yoneyama K."/>
            <person name="Manabe R.I."/>
            <person name="Nelson D.C."/>
            <person name="Schulman A.H."/>
            <person name="Timko M.P."/>
            <person name="dePamphilis C.W."/>
            <person name="Choi D."/>
            <person name="Shirasu K."/>
        </authorList>
    </citation>
    <scope>NUCLEOTIDE SEQUENCE [LARGE SCALE GENOMIC DNA]</scope>
    <source>
        <strain evidence="2">cv. UVA1</strain>
    </source>
</reference>
<proteinExistence type="predicted"/>
<gene>
    <name evidence="1" type="ORF">STAS_28466</name>
</gene>
<comment type="caution">
    <text evidence="1">The sequence shown here is derived from an EMBL/GenBank/DDBJ whole genome shotgun (WGS) entry which is preliminary data.</text>
</comment>
<dbReference type="EMBL" id="BKCP01009515">
    <property type="protein sequence ID" value="GER51111.1"/>
    <property type="molecule type" value="Genomic_DNA"/>
</dbReference>
<accession>A0A5A7R491</accession>
<keyword evidence="2" id="KW-1185">Reference proteome</keyword>
<name>A0A5A7R491_STRAF</name>
<keyword evidence="1" id="KW-0695">RNA-directed DNA polymerase</keyword>